<dbReference type="PANTHER" id="PTHR34187:SF1">
    <property type="entry name" value="DUF202 DOMAIN-CONTAINING PROTEIN"/>
    <property type="match status" value="1"/>
</dbReference>
<dbReference type="Pfam" id="PF02656">
    <property type="entry name" value="DUF202"/>
    <property type="match status" value="1"/>
</dbReference>
<protein>
    <recommendedName>
        <fullName evidence="7">DUF202 domain-containing protein</fullName>
    </recommendedName>
</protein>
<feature type="transmembrane region" description="Helical" evidence="6">
    <location>
        <begin position="205"/>
        <end position="228"/>
    </location>
</feature>
<evidence type="ECO:0000256" key="5">
    <source>
        <dbReference type="SAM" id="MobiDB-lite"/>
    </source>
</evidence>
<feature type="transmembrane region" description="Helical" evidence="6">
    <location>
        <begin position="125"/>
        <end position="146"/>
    </location>
</feature>
<dbReference type="EMBL" id="ML742150">
    <property type="protein sequence ID" value="KAE8148676.1"/>
    <property type="molecule type" value="Genomic_DNA"/>
</dbReference>
<feature type="region of interest" description="Disordered" evidence="5">
    <location>
        <begin position="1"/>
        <end position="90"/>
    </location>
</feature>
<feature type="compositionally biased region" description="Basic and acidic residues" evidence="5">
    <location>
        <begin position="1"/>
        <end position="10"/>
    </location>
</feature>
<feature type="domain" description="DUF202" evidence="7">
    <location>
        <begin position="116"/>
        <end position="191"/>
    </location>
</feature>
<comment type="subcellular location">
    <subcellularLocation>
        <location evidence="1">Endomembrane system</location>
        <topology evidence="1">Multi-pass membrane protein</topology>
    </subcellularLocation>
</comment>
<evidence type="ECO:0000313" key="8">
    <source>
        <dbReference type="EMBL" id="KAE8148676.1"/>
    </source>
</evidence>
<dbReference type="GO" id="GO:0012505">
    <property type="term" value="C:endomembrane system"/>
    <property type="evidence" value="ECO:0007669"/>
    <property type="project" value="UniProtKB-SubCell"/>
</dbReference>
<dbReference type="Proteomes" id="UP000325780">
    <property type="component" value="Unassembled WGS sequence"/>
</dbReference>
<keyword evidence="2 6" id="KW-0812">Transmembrane</keyword>
<keyword evidence="4 6" id="KW-0472">Membrane</keyword>
<evidence type="ECO:0000313" key="9">
    <source>
        <dbReference type="Proteomes" id="UP000325780"/>
    </source>
</evidence>
<name>A0A5N6TQN6_ASPAV</name>
<gene>
    <name evidence="8" type="ORF">BDV25DRAFT_157792</name>
</gene>
<evidence type="ECO:0000259" key="7">
    <source>
        <dbReference type="Pfam" id="PF02656"/>
    </source>
</evidence>
<accession>A0A5N6TQN6</accession>
<evidence type="ECO:0000256" key="4">
    <source>
        <dbReference type="ARBA" id="ARBA00023136"/>
    </source>
</evidence>
<keyword evidence="3 6" id="KW-1133">Transmembrane helix</keyword>
<feature type="compositionally biased region" description="Low complexity" evidence="5">
    <location>
        <begin position="58"/>
        <end position="67"/>
    </location>
</feature>
<sequence length="231" mass="25829">MVDRHDHYPQLDEPVIAPDNNDPRPPSLAAVRHSRGEDDHERDALELHAIETQEDDSAGSSASISSGECRVVPQRTASRSSQRTERSRAPRKGVIGYIQRFWRRNVVLTVPQKSNRDHFALERTFLAYIRTSVMIAMQGVIIAQLFRLQQQHSPEDELTYYEVAIPLSVTCHCIAIVVAGIGASRFWKQQNSVALGTVYAGGWELNCIGLLIALIILATFILSIVVMVELD</sequence>
<keyword evidence="9" id="KW-1185">Reference proteome</keyword>
<evidence type="ECO:0000256" key="2">
    <source>
        <dbReference type="ARBA" id="ARBA00022692"/>
    </source>
</evidence>
<evidence type="ECO:0000256" key="3">
    <source>
        <dbReference type="ARBA" id="ARBA00022989"/>
    </source>
</evidence>
<proteinExistence type="predicted"/>
<dbReference type="PANTHER" id="PTHR34187">
    <property type="entry name" value="FGR18P"/>
    <property type="match status" value="1"/>
</dbReference>
<dbReference type="InterPro" id="IPR003807">
    <property type="entry name" value="DUF202"/>
</dbReference>
<dbReference type="OrthoDB" id="199599at2759"/>
<dbReference type="AlphaFoldDB" id="A0A5N6TQN6"/>
<reference evidence="8 9" key="1">
    <citation type="submission" date="2019-04" db="EMBL/GenBank/DDBJ databases">
        <title>Friends and foes A comparative genomics study of 23 Aspergillus species from section Flavi.</title>
        <authorList>
            <consortium name="DOE Joint Genome Institute"/>
            <person name="Kjaerbolling I."/>
            <person name="Vesth T."/>
            <person name="Frisvad J.C."/>
            <person name="Nybo J.L."/>
            <person name="Theobald S."/>
            <person name="Kildgaard S."/>
            <person name="Isbrandt T."/>
            <person name="Kuo A."/>
            <person name="Sato A."/>
            <person name="Lyhne E.K."/>
            <person name="Kogle M.E."/>
            <person name="Wiebenga A."/>
            <person name="Kun R.S."/>
            <person name="Lubbers R.J."/>
            <person name="Makela M.R."/>
            <person name="Barry K."/>
            <person name="Chovatia M."/>
            <person name="Clum A."/>
            <person name="Daum C."/>
            <person name="Haridas S."/>
            <person name="He G."/>
            <person name="LaButti K."/>
            <person name="Lipzen A."/>
            <person name="Mondo S."/>
            <person name="Riley R."/>
            <person name="Salamov A."/>
            <person name="Simmons B.A."/>
            <person name="Magnuson J.K."/>
            <person name="Henrissat B."/>
            <person name="Mortensen U.H."/>
            <person name="Larsen T.O."/>
            <person name="Devries R.P."/>
            <person name="Grigoriev I.V."/>
            <person name="Machida M."/>
            <person name="Baker S.E."/>
            <person name="Andersen M.R."/>
        </authorList>
    </citation>
    <scope>NUCLEOTIDE SEQUENCE [LARGE SCALE GENOMIC DNA]</scope>
    <source>
        <strain evidence="8 9">IBT 18842</strain>
    </source>
</reference>
<dbReference type="InterPro" id="IPR052053">
    <property type="entry name" value="IM_YidH-like"/>
</dbReference>
<evidence type="ECO:0000256" key="6">
    <source>
        <dbReference type="SAM" id="Phobius"/>
    </source>
</evidence>
<organism evidence="8 9">
    <name type="scientific">Aspergillus avenaceus</name>
    <dbReference type="NCBI Taxonomy" id="36643"/>
    <lineage>
        <taxon>Eukaryota</taxon>
        <taxon>Fungi</taxon>
        <taxon>Dikarya</taxon>
        <taxon>Ascomycota</taxon>
        <taxon>Pezizomycotina</taxon>
        <taxon>Eurotiomycetes</taxon>
        <taxon>Eurotiomycetidae</taxon>
        <taxon>Eurotiales</taxon>
        <taxon>Aspergillaceae</taxon>
        <taxon>Aspergillus</taxon>
        <taxon>Aspergillus subgen. Circumdati</taxon>
    </lineage>
</organism>
<feature type="compositionally biased region" description="Basic and acidic residues" evidence="5">
    <location>
        <begin position="34"/>
        <end position="51"/>
    </location>
</feature>
<evidence type="ECO:0000256" key="1">
    <source>
        <dbReference type="ARBA" id="ARBA00004127"/>
    </source>
</evidence>
<feature type="transmembrane region" description="Helical" evidence="6">
    <location>
        <begin position="158"/>
        <end position="184"/>
    </location>
</feature>